<dbReference type="KEGG" id="amex:103033596"/>
<dbReference type="CTD" id="91942"/>
<organism evidence="3 4">
    <name type="scientific">Astyanax mexicanus</name>
    <name type="common">Blind cave fish</name>
    <name type="synonym">Astyanax fasciatus mexicanus</name>
    <dbReference type="NCBI Taxonomy" id="7994"/>
    <lineage>
        <taxon>Eukaryota</taxon>
        <taxon>Metazoa</taxon>
        <taxon>Chordata</taxon>
        <taxon>Craniata</taxon>
        <taxon>Vertebrata</taxon>
        <taxon>Euteleostomi</taxon>
        <taxon>Actinopterygii</taxon>
        <taxon>Neopterygii</taxon>
        <taxon>Teleostei</taxon>
        <taxon>Ostariophysi</taxon>
        <taxon>Characiformes</taxon>
        <taxon>Characoidei</taxon>
        <taxon>Acestrorhamphidae</taxon>
        <taxon>Acestrorhamphinae</taxon>
        <taxon>Astyanax</taxon>
    </lineage>
</organism>
<dbReference type="Pfam" id="PF05071">
    <property type="entry name" value="NDUFA12"/>
    <property type="match status" value="1"/>
</dbReference>
<dbReference type="RefSeq" id="XP_007242490.1">
    <property type="nucleotide sequence ID" value="XM_007242428.4"/>
</dbReference>
<sequence>MSRLSGVLRRVFGGVKQCVGSDQFGNKYYYIPEHKSWTGQVVRARRLVEACNPAEFEYLEGNIPSEWDAWIRGRRKDPPTIEELVRNEEYREQIKLKAQEVEERDQVLQIREEQPVQTQVKGHAAAAQYGRPEISPDPVSTANTFTPGSWSPNKKS</sequence>
<dbReference type="GeneTree" id="ENSGT00390000002743"/>
<dbReference type="OMA" id="HKTWAGQ"/>
<name>A0A3B1JIU7_ASTMX</name>
<dbReference type="GO" id="GO:0032981">
    <property type="term" value="P:mitochondrial respiratory chain complex I assembly"/>
    <property type="evidence" value="ECO:0007669"/>
    <property type="project" value="TreeGrafter"/>
</dbReference>
<dbReference type="GO" id="GO:0005739">
    <property type="term" value="C:mitochondrion"/>
    <property type="evidence" value="ECO:0007669"/>
    <property type="project" value="TreeGrafter"/>
</dbReference>
<dbReference type="GO" id="GO:0045271">
    <property type="term" value="C:respiratory chain complex I"/>
    <property type="evidence" value="ECO:0007669"/>
    <property type="project" value="InterPro"/>
</dbReference>
<evidence type="ECO:0000256" key="1">
    <source>
        <dbReference type="ARBA" id="ARBA00007355"/>
    </source>
</evidence>
<dbReference type="Bgee" id="ENSAMXG00000030300">
    <property type="expression patterns" value="Expressed in head kidney and 14 other cell types or tissues"/>
</dbReference>
<evidence type="ECO:0000313" key="4">
    <source>
        <dbReference type="Proteomes" id="UP000018467"/>
    </source>
</evidence>
<dbReference type="GeneID" id="103033596"/>
<feature type="compositionally biased region" description="Polar residues" evidence="2">
    <location>
        <begin position="138"/>
        <end position="156"/>
    </location>
</feature>
<accession>A0A3B1JIU7</accession>
<reference evidence="4" key="1">
    <citation type="submission" date="2013-03" db="EMBL/GenBank/DDBJ databases">
        <authorList>
            <person name="Jeffery W."/>
            <person name="Warren W."/>
            <person name="Wilson R.K."/>
        </authorList>
    </citation>
    <scope>NUCLEOTIDE SEQUENCE</scope>
    <source>
        <strain evidence="4">female</strain>
    </source>
</reference>
<feature type="region of interest" description="Disordered" evidence="2">
    <location>
        <begin position="112"/>
        <end position="156"/>
    </location>
</feature>
<comment type="similarity">
    <text evidence="1">Belongs to the complex I NDUFA12 subunit family.</text>
</comment>
<proteinExistence type="inferred from homology"/>
<evidence type="ECO:0000313" key="3">
    <source>
        <dbReference type="Ensembl" id="ENSAMXP00000041765.1"/>
    </source>
</evidence>
<dbReference type="PANTHER" id="PTHR32470">
    <property type="entry name" value="ADH DEHYDROGENASE [UBIQUINONE] 1 ALPHA SUBCOMPLEX ASSEMBLY FACTOR 2"/>
    <property type="match status" value="1"/>
</dbReference>
<dbReference type="AlphaFoldDB" id="A0A3B1JIU7"/>
<keyword evidence="4" id="KW-1185">Reference proteome</keyword>
<reference evidence="3" key="4">
    <citation type="submission" date="2025-09" db="UniProtKB">
        <authorList>
            <consortium name="Ensembl"/>
        </authorList>
    </citation>
    <scope>IDENTIFICATION</scope>
</reference>
<dbReference type="InterPro" id="IPR052618">
    <property type="entry name" value="ComplexI_NDUFA12"/>
</dbReference>
<dbReference type="Proteomes" id="UP000018467">
    <property type="component" value="Unassembled WGS sequence"/>
</dbReference>
<dbReference type="FunCoup" id="A0A3B1JIU7">
    <property type="interactions" value="908"/>
</dbReference>
<protein>
    <submittedName>
        <fullName evidence="3">NADH:ubiquinone oxidoreductase complex assembly factor 2</fullName>
    </submittedName>
</protein>
<reference evidence="4" key="2">
    <citation type="journal article" date="2014" name="Nat. Commun.">
        <title>The cavefish genome reveals candidate genes for eye loss.</title>
        <authorList>
            <person name="McGaugh S.E."/>
            <person name="Gross J.B."/>
            <person name="Aken B."/>
            <person name="Blin M."/>
            <person name="Borowsky R."/>
            <person name="Chalopin D."/>
            <person name="Hinaux H."/>
            <person name="Jeffery W.R."/>
            <person name="Keene A."/>
            <person name="Ma L."/>
            <person name="Minx P."/>
            <person name="Murphy D."/>
            <person name="O'Quin K.E."/>
            <person name="Retaux S."/>
            <person name="Rohner N."/>
            <person name="Searle S.M."/>
            <person name="Stahl B.A."/>
            <person name="Tabin C."/>
            <person name="Volff J.N."/>
            <person name="Yoshizawa M."/>
            <person name="Warren W.C."/>
        </authorList>
    </citation>
    <scope>NUCLEOTIDE SEQUENCE [LARGE SCALE GENOMIC DNA]</scope>
    <source>
        <strain evidence="4">female</strain>
    </source>
</reference>
<dbReference type="InParanoid" id="A0A3B1JIU7"/>
<dbReference type="InterPro" id="IPR007763">
    <property type="entry name" value="NDUFA12"/>
</dbReference>
<reference evidence="3" key="3">
    <citation type="submission" date="2025-08" db="UniProtKB">
        <authorList>
            <consortium name="Ensembl"/>
        </authorList>
    </citation>
    <scope>IDENTIFICATION</scope>
</reference>
<evidence type="ECO:0000256" key="2">
    <source>
        <dbReference type="SAM" id="MobiDB-lite"/>
    </source>
</evidence>
<dbReference type="OrthoDB" id="10255576at2759"/>
<dbReference type="Ensembl" id="ENSAMXT00000056724.1">
    <property type="protein sequence ID" value="ENSAMXP00000041765.1"/>
    <property type="gene ID" value="ENSAMXG00000030300.1"/>
</dbReference>
<dbReference type="PANTHER" id="PTHR32470:SF2">
    <property type="entry name" value="NADH DEHYDROGENASE [UBIQUINONE] 1 ALPHA SUBCOMPLEX ASSEMBLY FACTOR 2"/>
    <property type="match status" value="1"/>
</dbReference>
<dbReference type="STRING" id="7994.ENSAMXP00000041765"/>